<gene>
    <name evidence="1" type="primary">WBGene00281131</name>
</gene>
<evidence type="ECO:0000313" key="1">
    <source>
        <dbReference type="EnsemblMetazoa" id="PPA42762.1"/>
    </source>
</evidence>
<reference evidence="2" key="1">
    <citation type="journal article" date="2008" name="Nat. Genet.">
        <title>The Pristionchus pacificus genome provides a unique perspective on nematode lifestyle and parasitism.</title>
        <authorList>
            <person name="Dieterich C."/>
            <person name="Clifton S.W."/>
            <person name="Schuster L.N."/>
            <person name="Chinwalla A."/>
            <person name="Delehaunty K."/>
            <person name="Dinkelacker I."/>
            <person name="Fulton L."/>
            <person name="Fulton R."/>
            <person name="Godfrey J."/>
            <person name="Minx P."/>
            <person name="Mitreva M."/>
            <person name="Roeseler W."/>
            <person name="Tian H."/>
            <person name="Witte H."/>
            <person name="Yang S.P."/>
            <person name="Wilson R.K."/>
            <person name="Sommer R.J."/>
        </authorList>
    </citation>
    <scope>NUCLEOTIDE SEQUENCE [LARGE SCALE GENOMIC DNA]</scope>
    <source>
        <strain evidence="2">PS312</strain>
    </source>
</reference>
<proteinExistence type="predicted"/>
<accession>A0A8R1Z324</accession>
<dbReference type="AlphaFoldDB" id="A0A2A6BH95"/>
<protein>
    <submittedName>
        <fullName evidence="1">Uncharacterized protein</fullName>
    </submittedName>
</protein>
<sequence length="219" mass="24144">MKYLSYERSRKTSAAQIFTQGEARISSAWTRPIRLSLMRDSISRMAAHSWTIYRCPSATKMNKTSSTSLHVDKLPTSPDKQGLFIADQGIHKLSPPSPNPNTRPLPGFGFPAPPTRAPGHCLGSGSPRPQPEQQATAWVRVPRAPNSSTRPLPGFGFPAPPTRAPGHCLEPVGIRQLDDSSRTRFYCGRQKMISSLVQVASSGYRCDVQRWKMLVSTSI</sequence>
<keyword evidence="2" id="KW-1185">Reference proteome</keyword>
<dbReference type="Proteomes" id="UP000005239">
    <property type="component" value="Unassembled WGS sequence"/>
</dbReference>
<dbReference type="EnsemblMetazoa" id="PPA42762.1">
    <property type="protein sequence ID" value="PPA42762.1"/>
    <property type="gene ID" value="WBGene00281131"/>
</dbReference>
<name>A0A2A6BH95_PRIPA</name>
<organism evidence="1 2">
    <name type="scientific">Pristionchus pacificus</name>
    <name type="common">Parasitic nematode worm</name>
    <dbReference type="NCBI Taxonomy" id="54126"/>
    <lineage>
        <taxon>Eukaryota</taxon>
        <taxon>Metazoa</taxon>
        <taxon>Ecdysozoa</taxon>
        <taxon>Nematoda</taxon>
        <taxon>Chromadorea</taxon>
        <taxon>Rhabditida</taxon>
        <taxon>Rhabditina</taxon>
        <taxon>Diplogasteromorpha</taxon>
        <taxon>Diplogasteroidea</taxon>
        <taxon>Neodiplogasteridae</taxon>
        <taxon>Pristionchus</taxon>
    </lineage>
</organism>
<accession>A0A2A6BH95</accession>
<evidence type="ECO:0000313" key="2">
    <source>
        <dbReference type="Proteomes" id="UP000005239"/>
    </source>
</evidence>
<reference evidence="1" key="2">
    <citation type="submission" date="2022-06" db="UniProtKB">
        <authorList>
            <consortium name="EnsemblMetazoa"/>
        </authorList>
    </citation>
    <scope>IDENTIFICATION</scope>
    <source>
        <strain evidence="1">PS312</strain>
    </source>
</reference>